<evidence type="ECO:0000313" key="3">
    <source>
        <dbReference type="EMBL" id="KAA6302377.1"/>
    </source>
</evidence>
<sequence length="114" mass="13164">MNPEDLQSKDDVPESSTQEATQVKKYAFVSTRALEADHIGYCYRETPETNIDSGWRFLYGDEDEEYLDNPTHIEAVYPEDMLSINPALDIILGAPFGTEFEWKEDSEMYEEIID</sequence>
<name>A0A5M8P1Q7_9BACT</name>
<dbReference type="InterPro" id="IPR018689">
    <property type="entry name" value="Imm33_dom"/>
</dbReference>
<dbReference type="EMBL" id="SNRX01000008">
    <property type="protein sequence ID" value="KAA6302377.1"/>
    <property type="molecule type" value="Genomic_DNA"/>
</dbReference>
<feature type="domain" description="Immunity protein Imm33" evidence="2">
    <location>
        <begin position="28"/>
        <end position="110"/>
    </location>
</feature>
<proteinExistence type="predicted"/>
<dbReference type="Pfam" id="PF09951">
    <property type="entry name" value="Imm33"/>
    <property type="match status" value="1"/>
</dbReference>
<dbReference type="PANTHER" id="PTHR38743:SF2">
    <property type="entry name" value="DUF2185 DOMAIN-CONTAINING PROTEIN"/>
    <property type="match status" value="1"/>
</dbReference>
<evidence type="ECO:0000259" key="2">
    <source>
        <dbReference type="Pfam" id="PF09951"/>
    </source>
</evidence>
<gene>
    <name evidence="3" type="ORF">EZS26_001490</name>
</gene>
<dbReference type="AlphaFoldDB" id="A0A5M8P1Q7"/>
<accession>A0A5M8P1Q7</accession>
<comment type="caution">
    <text evidence="3">The sequence shown here is derived from an EMBL/GenBank/DDBJ whole genome shotgun (WGS) entry which is preliminary data.</text>
</comment>
<reference evidence="3 4" key="1">
    <citation type="submission" date="2019-03" db="EMBL/GenBank/DDBJ databases">
        <title>Single cell metagenomics reveals metabolic interactions within the superorganism composed of flagellate Streblomastix strix and complex community of Bacteroidetes bacteria on its surface.</title>
        <authorList>
            <person name="Treitli S.C."/>
            <person name="Kolisko M."/>
            <person name="Husnik F."/>
            <person name="Keeling P."/>
            <person name="Hampl V."/>
        </authorList>
    </citation>
    <scope>NUCLEOTIDE SEQUENCE [LARGE SCALE GENOMIC DNA]</scope>
    <source>
        <strain evidence="3">St1</strain>
    </source>
</reference>
<feature type="region of interest" description="Disordered" evidence="1">
    <location>
        <begin position="1"/>
        <end position="20"/>
    </location>
</feature>
<evidence type="ECO:0000313" key="4">
    <source>
        <dbReference type="Proteomes" id="UP000324575"/>
    </source>
</evidence>
<evidence type="ECO:0000256" key="1">
    <source>
        <dbReference type="SAM" id="MobiDB-lite"/>
    </source>
</evidence>
<organism evidence="3 4">
    <name type="scientific">Candidatus Ordinivivax streblomastigis</name>
    <dbReference type="NCBI Taxonomy" id="2540710"/>
    <lineage>
        <taxon>Bacteria</taxon>
        <taxon>Pseudomonadati</taxon>
        <taxon>Bacteroidota</taxon>
        <taxon>Bacteroidia</taxon>
        <taxon>Bacteroidales</taxon>
        <taxon>Candidatus Ordinivivax</taxon>
    </lineage>
</organism>
<dbReference type="PANTHER" id="PTHR38743">
    <property type="entry name" value="SIMILAR TO GLYOXYLASE I FAMILY PROTEIN"/>
    <property type="match status" value="1"/>
</dbReference>
<feature type="compositionally biased region" description="Basic and acidic residues" evidence="1">
    <location>
        <begin position="1"/>
        <end position="12"/>
    </location>
</feature>
<protein>
    <recommendedName>
        <fullName evidence="2">Immunity protein Imm33 domain-containing protein</fullName>
    </recommendedName>
</protein>
<dbReference type="Proteomes" id="UP000324575">
    <property type="component" value="Unassembled WGS sequence"/>
</dbReference>